<sequence length="90" mass="10084">MQTVEEAEDEYIEPGAGVFVEFVSAGEDDDSNISVAKDRQFFRLLQQSAPTLREIVESKSVGPRFETLSIHGYNFLRFNSPSPNFDIIGP</sequence>
<name>A0AAV6N3W9_9ROSI</name>
<dbReference type="Proteomes" id="UP000685013">
    <property type="component" value="Chromosome 9"/>
</dbReference>
<accession>A0AAV6N3W9</accession>
<keyword evidence="2" id="KW-1185">Reference proteome</keyword>
<gene>
    <name evidence="1" type="ORF">SDJN03_14050</name>
</gene>
<comment type="caution">
    <text evidence="1">The sequence shown here is derived from an EMBL/GenBank/DDBJ whole genome shotgun (WGS) entry which is preliminary data.</text>
</comment>
<dbReference type="AlphaFoldDB" id="A0AAV6N3W9"/>
<evidence type="ECO:0000313" key="2">
    <source>
        <dbReference type="Proteomes" id="UP000685013"/>
    </source>
</evidence>
<feature type="non-terminal residue" evidence="1">
    <location>
        <position position="1"/>
    </location>
</feature>
<proteinExistence type="predicted"/>
<reference evidence="1 2" key="1">
    <citation type="journal article" date="2021" name="Hortic Res">
        <title>The domestication of Cucurbita argyrosperma as revealed by the genome of its wild relative.</title>
        <authorList>
            <person name="Barrera-Redondo J."/>
            <person name="Sanchez-de la Vega G."/>
            <person name="Aguirre-Liguori J.A."/>
            <person name="Castellanos-Morales G."/>
            <person name="Gutierrez-Guerrero Y.T."/>
            <person name="Aguirre-Dugua X."/>
            <person name="Aguirre-Planter E."/>
            <person name="Tenaillon M.I."/>
            <person name="Lira-Saade R."/>
            <person name="Eguiarte L.E."/>
        </authorList>
    </citation>
    <scope>NUCLEOTIDE SEQUENCE [LARGE SCALE GENOMIC DNA]</scope>
    <source>
        <strain evidence="1">JBR-2021</strain>
    </source>
</reference>
<evidence type="ECO:0000313" key="1">
    <source>
        <dbReference type="EMBL" id="KAG6591704.1"/>
    </source>
</evidence>
<organism evidence="1 2">
    <name type="scientific">Cucurbita argyrosperma subsp. sororia</name>
    <dbReference type="NCBI Taxonomy" id="37648"/>
    <lineage>
        <taxon>Eukaryota</taxon>
        <taxon>Viridiplantae</taxon>
        <taxon>Streptophyta</taxon>
        <taxon>Embryophyta</taxon>
        <taxon>Tracheophyta</taxon>
        <taxon>Spermatophyta</taxon>
        <taxon>Magnoliopsida</taxon>
        <taxon>eudicotyledons</taxon>
        <taxon>Gunneridae</taxon>
        <taxon>Pentapetalae</taxon>
        <taxon>rosids</taxon>
        <taxon>fabids</taxon>
        <taxon>Cucurbitales</taxon>
        <taxon>Cucurbitaceae</taxon>
        <taxon>Cucurbiteae</taxon>
        <taxon>Cucurbita</taxon>
    </lineage>
</organism>
<dbReference type="EMBL" id="JAGKQH010000009">
    <property type="protein sequence ID" value="KAG6591704.1"/>
    <property type="molecule type" value="Genomic_DNA"/>
</dbReference>
<protein>
    <submittedName>
        <fullName evidence="1">Uncharacterized protein</fullName>
    </submittedName>
</protein>